<sequence>MLSLPRGGFLNITASDNSILLRSREWNSVFIFSESPFFPPLSKKEVARLFIKFFYTGRRHSPAFASAERFPGGPASAHFPWRRPWKIADDEPHGKLPPGSAGESCTCRKVKNMKINVEGVSEIVIEIKSMERAIDFWSNQLGFSIVEQWGYKEGQFDKSNENRWATWLYLGGPARLGLWLPRNFTEKELLEKRKPVSEWEGLFDEGGSHVHFALFIRQDNFDSAITVLENAGIEMKLIEGKNDSNKERRLYFKDTEENIVEFYTLDIKSDYISRLQNGEIK</sequence>
<dbReference type="PROSITE" id="PS51819">
    <property type="entry name" value="VOC"/>
    <property type="match status" value="1"/>
</dbReference>
<reference evidence="2 3" key="1">
    <citation type="submission" date="2018-03" db="EMBL/GenBank/DDBJ databases">
        <title>Alkalicoccus saliphilus sp. nov., isolated from a mineral pool.</title>
        <authorList>
            <person name="Zhao B."/>
        </authorList>
    </citation>
    <scope>NUCLEOTIDE SEQUENCE [LARGE SCALE GENOMIC DNA]</scope>
    <source>
        <strain evidence="2 3">6AG</strain>
    </source>
</reference>
<dbReference type="Pfam" id="PF00903">
    <property type="entry name" value="Glyoxalase"/>
    <property type="match status" value="1"/>
</dbReference>
<name>A0A2T4U5R3_9BACI</name>
<dbReference type="SUPFAM" id="SSF54593">
    <property type="entry name" value="Glyoxalase/Bleomycin resistance protein/Dihydroxybiphenyl dioxygenase"/>
    <property type="match status" value="1"/>
</dbReference>
<proteinExistence type="predicted"/>
<dbReference type="Proteomes" id="UP000240509">
    <property type="component" value="Unassembled WGS sequence"/>
</dbReference>
<dbReference type="InterPro" id="IPR004360">
    <property type="entry name" value="Glyas_Fos-R_dOase_dom"/>
</dbReference>
<organism evidence="2 3">
    <name type="scientific">Alkalicoccus saliphilus</name>
    <dbReference type="NCBI Taxonomy" id="200989"/>
    <lineage>
        <taxon>Bacteria</taxon>
        <taxon>Bacillati</taxon>
        <taxon>Bacillota</taxon>
        <taxon>Bacilli</taxon>
        <taxon>Bacillales</taxon>
        <taxon>Bacillaceae</taxon>
        <taxon>Alkalicoccus</taxon>
    </lineage>
</organism>
<gene>
    <name evidence="2" type="ORF">C6Y45_09545</name>
</gene>
<dbReference type="InterPro" id="IPR029068">
    <property type="entry name" value="Glyas_Bleomycin-R_OHBP_Dase"/>
</dbReference>
<dbReference type="EMBL" id="PZJJ01000014">
    <property type="protein sequence ID" value="PTL38730.1"/>
    <property type="molecule type" value="Genomic_DNA"/>
</dbReference>
<evidence type="ECO:0000313" key="3">
    <source>
        <dbReference type="Proteomes" id="UP000240509"/>
    </source>
</evidence>
<protein>
    <recommendedName>
        <fullName evidence="1">VOC domain-containing protein</fullName>
    </recommendedName>
</protein>
<dbReference type="InterPro" id="IPR037523">
    <property type="entry name" value="VOC_core"/>
</dbReference>
<evidence type="ECO:0000259" key="1">
    <source>
        <dbReference type="PROSITE" id="PS51819"/>
    </source>
</evidence>
<accession>A0A2T4U5R3</accession>
<dbReference type="AlphaFoldDB" id="A0A2T4U5R3"/>
<keyword evidence="3" id="KW-1185">Reference proteome</keyword>
<evidence type="ECO:0000313" key="2">
    <source>
        <dbReference type="EMBL" id="PTL38730.1"/>
    </source>
</evidence>
<comment type="caution">
    <text evidence="2">The sequence shown here is derived from an EMBL/GenBank/DDBJ whole genome shotgun (WGS) entry which is preliminary data.</text>
</comment>
<feature type="domain" description="VOC" evidence="1">
    <location>
        <begin position="119"/>
        <end position="265"/>
    </location>
</feature>
<dbReference type="Gene3D" id="3.10.180.10">
    <property type="entry name" value="2,3-Dihydroxybiphenyl 1,2-Dioxygenase, domain 1"/>
    <property type="match status" value="1"/>
</dbReference>